<evidence type="ECO:0000313" key="1">
    <source>
        <dbReference type="EMBL" id="MDP1449006.1"/>
    </source>
</evidence>
<gene>
    <name evidence="1" type="ORF">Q8G51_14740</name>
</gene>
<dbReference type="AlphaFoldDB" id="A0AAW8AYU7"/>
<dbReference type="RefSeq" id="WP_121980043.1">
    <property type="nucleotide sequence ID" value="NZ_JAQITZ010000091.1"/>
</dbReference>
<dbReference type="Proteomes" id="UP001242129">
    <property type="component" value="Unassembled WGS sequence"/>
</dbReference>
<name>A0AAW8AYU7_ACILW</name>
<organism evidence="1 2">
    <name type="scientific">Acinetobacter lwoffii</name>
    <dbReference type="NCBI Taxonomy" id="28090"/>
    <lineage>
        <taxon>Bacteria</taxon>
        <taxon>Pseudomonadati</taxon>
        <taxon>Pseudomonadota</taxon>
        <taxon>Gammaproteobacteria</taxon>
        <taxon>Moraxellales</taxon>
        <taxon>Moraxellaceae</taxon>
        <taxon>Acinetobacter</taxon>
    </lineage>
</organism>
<evidence type="ECO:0000313" key="2">
    <source>
        <dbReference type="Proteomes" id="UP001242129"/>
    </source>
</evidence>
<sequence length="92" mass="10467">MNFPTYIQDKVITSAPATPEKIHICKTGKSAGQIRKFKAKPARSGLLPITSKTLWLWVKQNKFPQPFSLNGLTVWESKTVLDWIEMHKQKAS</sequence>
<dbReference type="EMBL" id="JAUUUS010000319">
    <property type="protein sequence ID" value="MDP1449006.1"/>
    <property type="molecule type" value="Genomic_DNA"/>
</dbReference>
<accession>A0AAW8AYU7</accession>
<reference evidence="1" key="1">
    <citation type="submission" date="2023-07" db="EMBL/GenBank/DDBJ databases">
        <title>Dynamics of blaOXA-23 gene transmission in Acinetobacter spp. from contaminated veterinary surfaces.</title>
        <authorList>
            <person name="Moreira Da Silva J."/>
            <person name="Menezes J."/>
            <person name="Fernandes L."/>
            <person name="Marques C."/>
            <person name="Amaral A."/>
            <person name="Timofte D."/>
            <person name="Pomba C."/>
        </authorList>
    </citation>
    <scope>NUCLEOTIDE SEQUENCE</scope>
    <source>
        <strain evidence="1">CMVB11Z4A1</strain>
    </source>
</reference>
<comment type="caution">
    <text evidence="1">The sequence shown here is derived from an EMBL/GenBank/DDBJ whole genome shotgun (WGS) entry which is preliminary data.</text>
</comment>
<proteinExistence type="predicted"/>
<protein>
    <submittedName>
        <fullName evidence="1">AlpA family transcriptional regulator</fullName>
    </submittedName>
</protein>